<evidence type="ECO:0000313" key="2">
    <source>
        <dbReference type="EMBL" id="SVE47798.1"/>
    </source>
</evidence>
<dbReference type="Gene3D" id="3.30.70.920">
    <property type="match status" value="1"/>
</dbReference>
<dbReference type="EMBL" id="UINC01220056">
    <property type="protein sequence ID" value="SVE47798.1"/>
    <property type="molecule type" value="Genomic_DNA"/>
</dbReference>
<dbReference type="SUPFAM" id="SSF54909">
    <property type="entry name" value="Dimeric alpha+beta barrel"/>
    <property type="match status" value="1"/>
</dbReference>
<gene>
    <name evidence="2" type="ORF">METZ01_LOCUS500652</name>
</gene>
<evidence type="ECO:0000259" key="1">
    <source>
        <dbReference type="Pfam" id="PF01037"/>
    </source>
</evidence>
<dbReference type="InterPro" id="IPR019887">
    <property type="entry name" value="Tscrpt_reg_AsnC/Lrp_C"/>
</dbReference>
<name>A0A383DVC5_9ZZZZ</name>
<organism evidence="2">
    <name type="scientific">marine metagenome</name>
    <dbReference type="NCBI Taxonomy" id="408172"/>
    <lineage>
        <taxon>unclassified sequences</taxon>
        <taxon>metagenomes</taxon>
        <taxon>ecological metagenomes</taxon>
    </lineage>
</organism>
<feature type="domain" description="Transcription regulator AsnC/Lrp ligand binding" evidence="1">
    <location>
        <begin position="6"/>
        <end position="74"/>
    </location>
</feature>
<protein>
    <recommendedName>
        <fullName evidence="1">Transcription regulator AsnC/Lrp ligand binding domain-containing protein</fullName>
    </recommendedName>
</protein>
<feature type="non-terminal residue" evidence="2">
    <location>
        <position position="1"/>
    </location>
</feature>
<proteinExistence type="predicted"/>
<dbReference type="AlphaFoldDB" id="A0A383DVC5"/>
<accession>A0A383DVC5</accession>
<reference evidence="2" key="1">
    <citation type="submission" date="2018-05" db="EMBL/GenBank/DDBJ databases">
        <authorList>
            <person name="Lanie J.A."/>
            <person name="Ng W.-L."/>
            <person name="Kazmierczak K.M."/>
            <person name="Andrzejewski T.M."/>
            <person name="Davidsen T.M."/>
            <person name="Wayne K.J."/>
            <person name="Tettelin H."/>
            <person name="Glass J.I."/>
            <person name="Rusch D."/>
            <person name="Podicherti R."/>
            <person name="Tsui H.-C.T."/>
            <person name="Winkler M.E."/>
        </authorList>
    </citation>
    <scope>NUCLEOTIDE SEQUENCE</scope>
</reference>
<sequence>VETIFVQVKCGPGRAYSVAQTLADIDGVSEVYSVSGPYDLLVKCHLEEDVGHFVNEKIHLVGDVVDTSTIITFNAFS</sequence>
<dbReference type="InterPro" id="IPR011008">
    <property type="entry name" value="Dimeric_a/b-barrel"/>
</dbReference>
<dbReference type="Pfam" id="PF01037">
    <property type="entry name" value="AsnC_trans_reg"/>
    <property type="match status" value="1"/>
</dbReference>